<comment type="caution">
    <text evidence="5">The sequence shown here is derived from an EMBL/GenBank/DDBJ whole genome shotgun (WGS) entry which is preliminary data.</text>
</comment>
<feature type="chain" id="PRO_5040941661" description="VWFA domain-containing protein" evidence="2">
    <location>
        <begin position="24"/>
        <end position="854"/>
    </location>
</feature>
<dbReference type="GO" id="GO:0005245">
    <property type="term" value="F:voltage-gated calcium channel activity"/>
    <property type="evidence" value="ECO:0007669"/>
    <property type="project" value="TreeGrafter"/>
</dbReference>
<dbReference type="Proteomes" id="UP001162640">
    <property type="component" value="Unassembled WGS sequence"/>
</dbReference>
<feature type="domain" description="VWFA" evidence="3">
    <location>
        <begin position="211"/>
        <end position="400"/>
    </location>
</feature>
<evidence type="ECO:0000313" key="6">
    <source>
        <dbReference type="Proteomes" id="UP001162640"/>
    </source>
</evidence>
<dbReference type="GO" id="GO:0005891">
    <property type="term" value="C:voltage-gated calcium channel complex"/>
    <property type="evidence" value="ECO:0007669"/>
    <property type="project" value="TreeGrafter"/>
</dbReference>
<sequence length="854" mass="95864">MLLKLNTMILLVLGSFLMGYINADHTAPVTTKTLESMMAEMEDMAFELRDEAERVLGRSKNILYNSRCTDNHVDSCYKENYDDCRTRYPAMRCMGGDVKIGECGECDGLFDYTVSNIVLPRTIVDDHNPTPNTPKDNSPIETDWFKDTMGNLENPDSDDFKKFGDMMPQFMIGTQDGVFRFFPARHWDNCEGNYDHRRRPWYVSAASGPRDVVIVIDKSGSMDNREGYMDLAKEAAYLILDGLTIGDHFSIVAFSSRAKSETPWFISEGLIRATAENKLKAREWVGELSASGTTDFLAAFDLVEDAFSTSHSTEKTSGCHKAVLFLTDGEMDSQVSMSDLNARLSSIRDNYEPIIFTYSLGANAETGILKEMACNNNGLWASIPDGEDLAMYMSSYYKLFASGLSDAANENFLSWVEPYAYATGGVMGTTVSVPVFDQEGVDPDADYSCVDLYTACNYWAHLGQCTSNADFMNSYCKRACDVCETPKKPRFVGVVGIDFTVEAMESAGGASYSDVLDKLVSKSTAVCPSINLDHCMIEQLRLEDYMRTIHDDLDSPSEHLGSGWCNANWNLGCSNWGETHECQTEGYDWDDIDLWHNYEEKDRSYTERTCCLPGTLEPALPSDFCALADKNLAGIIISGFFGFILFAWWYARRRRAAHKQATAKVQHMGNDAQSSARPQQPVAQPVAQAVVKMQQQQMMQQQAAQQQAAAQQQQMMQQQAAQQQQMMMQQQQQMMVQNPQMMQQMQQNPQMMQQMQQNPQMMQQMQQNPQMMQQMQQQQQQMMMMMQQQGQQPQMQISGNMVQGQGVQGFDTTGDGRVNMYGQGVDTTGDGKVDAFAVDTTGDGFPDKMIPANR</sequence>
<evidence type="ECO:0000256" key="1">
    <source>
        <dbReference type="SAM" id="Phobius"/>
    </source>
</evidence>
<dbReference type="PROSITE" id="PS51670">
    <property type="entry name" value="SHKT"/>
    <property type="match status" value="1"/>
</dbReference>
<keyword evidence="1" id="KW-1133">Transmembrane helix</keyword>
<dbReference type="SMART" id="SM00327">
    <property type="entry name" value="VWA"/>
    <property type="match status" value="1"/>
</dbReference>
<gene>
    <name evidence="5" type="ORF">TL16_g05921</name>
</gene>
<evidence type="ECO:0000313" key="5">
    <source>
        <dbReference type="EMBL" id="GMH72463.1"/>
    </source>
</evidence>
<dbReference type="InterPro" id="IPR002035">
    <property type="entry name" value="VWF_A"/>
</dbReference>
<evidence type="ECO:0000256" key="2">
    <source>
        <dbReference type="SAM" id="SignalP"/>
    </source>
</evidence>
<feature type="domain" description="ShKT" evidence="4">
    <location>
        <begin position="449"/>
        <end position="483"/>
    </location>
</feature>
<evidence type="ECO:0008006" key="7">
    <source>
        <dbReference type="Google" id="ProtNLM"/>
    </source>
</evidence>
<dbReference type="InterPro" id="IPR051173">
    <property type="entry name" value="Ca_channel_alpha-2/delta"/>
</dbReference>
<dbReference type="SUPFAM" id="SSF53300">
    <property type="entry name" value="vWA-like"/>
    <property type="match status" value="1"/>
</dbReference>
<keyword evidence="2" id="KW-0732">Signal</keyword>
<dbReference type="SMART" id="SM00254">
    <property type="entry name" value="ShKT"/>
    <property type="match status" value="1"/>
</dbReference>
<dbReference type="PANTHER" id="PTHR10166:SF37">
    <property type="entry name" value="STOLID, ISOFORM H"/>
    <property type="match status" value="1"/>
</dbReference>
<reference evidence="6" key="1">
    <citation type="journal article" date="2023" name="Commun. Biol.">
        <title>Genome analysis of Parmales, the sister group of diatoms, reveals the evolutionary specialization of diatoms from phago-mixotrophs to photoautotrophs.</title>
        <authorList>
            <person name="Ban H."/>
            <person name="Sato S."/>
            <person name="Yoshikawa S."/>
            <person name="Yamada K."/>
            <person name="Nakamura Y."/>
            <person name="Ichinomiya M."/>
            <person name="Sato N."/>
            <person name="Blanc-Mathieu R."/>
            <person name="Endo H."/>
            <person name="Kuwata A."/>
            <person name="Ogata H."/>
        </authorList>
    </citation>
    <scope>NUCLEOTIDE SEQUENCE [LARGE SCALE GENOMIC DNA]</scope>
</reference>
<keyword evidence="1" id="KW-0472">Membrane</keyword>
<dbReference type="InterPro" id="IPR003582">
    <property type="entry name" value="ShKT_dom"/>
</dbReference>
<dbReference type="Pfam" id="PF01549">
    <property type="entry name" value="ShK"/>
    <property type="match status" value="1"/>
</dbReference>
<dbReference type="Pfam" id="PF00092">
    <property type="entry name" value="VWA"/>
    <property type="match status" value="1"/>
</dbReference>
<evidence type="ECO:0000259" key="4">
    <source>
        <dbReference type="PROSITE" id="PS51670"/>
    </source>
</evidence>
<accession>A0A9W7EDK3</accession>
<evidence type="ECO:0000259" key="3">
    <source>
        <dbReference type="PROSITE" id="PS50234"/>
    </source>
</evidence>
<dbReference type="Gene3D" id="3.40.50.410">
    <property type="entry name" value="von Willebrand factor, type A domain"/>
    <property type="match status" value="1"/>
</dbReference>
<feature type="signal peptide" evidence="2">
    <location>
        <begin position="1"/>
        <end position="23"/>
    </location>
</feature>
<feature type="transmembrane region" description="Helical" evidence="1">
    <location>
        <begin position="632"/>
        <end position="651"/>
    </location>
</feature>
<proteinExistence type="predicted"/>
<dbReference type="AlphaFoldDB" id="A0A9W7EDK3"/>
<organism evidence="5 6">
    <name type="scientific">Triparma laevis f. inornata</name>
    <dbReference type="NCBI Taxonomy" id="1714386"/>
    <lineage>
        <taxon>Eukaryota</taxon>
        <taxon>Sar</taxon>
        <taxon>Stramenopiles</taxon>
        <taxon>Ochrophyta</taxon>
        <taxon>Bolidophyceae</taxon>
        <taxon>Parmales</taxon>
        <taxon>Triparmaceae</taxon>
        <taxon>Triparma</taxon>
    </lineage>
</organism>
<protein>
    <recommendedName>
        <fullName evidence="7">VWFA domain-containing protein</fullName>
    </recommendedName>
</protein>
<dbReference type="PANTHER" id="PTHR10166">
    <property type="entry name" value="VOLTAGE-DEPENDENT CALCIUM CHANNEL SUBUNIT ALPHA-2/DELTA-RELATED"/>
    <property type="match status" value="1"/>
</dbReference>
<dbReference type="EMBL" id="BLQM01000176">
    <property type="protein sequence ID" value="GMH72463.1"/>
    <property type="molecule type" value="Genomic_DNA"/>
</dbReference>
<dbReference type="InterPro" id="IPR036465">
    <property type="entry name" value="vWFA_dom_sf"/>
</dbReference>
<name>A0A9W7EDK3_9STRA</name>
<dbReference type="PROSITE" id="PS50234">
    <property type="entry name" value="VWFA"/>
    <property type="match status" value="1"/>
</dbReference>
<keyword evidence="1" id="KW-0812">Transmembrane</keyword>